<dbReference type="AlphaFoldDB" id="A0AAV5SPM2"/>
<comment type="caution">
    <text evidence="3">The sequence shown here is derived from an EMBL/GenBank/DDBJ whole genome shotgun (WGS) entry which is preliminary data.</text>
</comment>
<feature type="compositionally biased region" description="Basic residues" evidence="2">
    <location>
        <begin position="92"/>
        <end position="109"/>
    </location>
</feature>
<dbReference type="EMBL" id="BTSX01000002">
    <property type="protein sequence ID" value="GMS85317.1"/>
    <property type="molecule type" value="Genomic_DNA"/>
</dbReference>
<dbReference type="Proteomes" id="UP001432027">
    <property type="component" value="Unassembled WGS sequence"/>
</dbReference>
<feature type="non-terminal residue" evidence="3">
    <location>
        <position position="1"/>
    </location>
</feature>
<evidence type="ECO:0000313" key="4">
    <source>
        <dbReference type="Proteomes" id="UP001432027"/>
    </source>
</evidence>
<reference evidence="3" key="1">
    <citation type="submission" date="2023-10" db="EMBL/GenBank/DDBJ databases">
        <title>Genome assembly of Pristionchus species.</title>
        <authorList>
            <person name="Yoshida K."/>
            <person name="Sommer R.J."/>
        </authorList>
    </citation>
    <scope>NUCLEOTIDE SEQUENCE</scope>
    <source>
        <strain evidence="3">RS0144</strain>
    </source>
</reference>
<accession>A0AAV5SPM2</accession>
<evidence type="ECO:0000256" key="1">
    <source>
        <dbReference type="SAM" id="Coils"/>
    </source>
</evidence>
<feature type="region of interest" description="Disordered" evidence="2">
    <location>
        <begin position="1"/>
        <end position="26"/>
    </location>
</feature>
<gene>
    <name evidence="3" type="ORF">PENTCL1PPCAC_7492</name>
</gene>
<keyword evidence="1" id="KW-0175">Coiled coil</keyword>
<feature type="compositionally biased region" description="Acidic residues" evidence="2">
    <location>
        <begin position="77"/>
        <end position="86"/>
    </location>
</feature>
<feature type="compositionally biased region" description="Basic and acidic residues" evidence="2">
    <location>
        <begin position="44"/>
        <end position="61"/>
    </location>
</feature>
<evidence type="ECO:0000256" key="2">
    <source>
        <dbReference type="SAM" id="MobiDB-lite"/>
    </source>
</evidence>
<proteinExistence type="predicted"/>
<protein>
    <submittedName>
        <fullName evidence="3">Uncharacterized protein</fullName>
    </submittedName>
</protein>
<feature type="coiled-coil region" evidence="1">
    <location>
        <begin position="153"/>
        <end position="180"/>
    </location>
</feature>
<name>A0AAV5SPM2_9BILA</name>
<organism evidence="3 4">
    <name type="scientific">Pristionchus entomophagus</name>
    <dbReference type="NCBI Taxonomy" id="358040"/>
    <lineage>
        <taxon>Eukaryota</taxon>
        <taxon>Metazoa</taxon>
        <taxon>Ecdysozoa</taxon>
        <taxon>Nematoda</taxon>
        <taxon>Chromadorea</taxon>
        <taxon>Rhabditida</taxon>
        <taxon>Rhabditina</taxon>
        <taxon>Diplogasteromorpha</taxon>
        <taxon>Diplogasteroidea</taxon>
        <taxon>Neodiplogasteridae</taxon>
        <taxon>Pristionchus</taxon>
    </lineage>
</organism>
<sequence>ITDITPFFSPFEVPSTSRSISSPERARRRANIIEAIQARTIQLEQRDEKEEVERDGEEIKMPFKKFPSVSPKRQPMDEFESDEEGEGEKRTVHPVKPVKKTPTKGRKPSKTTVSPTEKGSRAKMRPSSRGKTTPLKVYGRTATGAKAAAAAARKKEQARNAKLLRLKRELARRLEKSSDRWNSAARTMVDEEDRNWRTNREVTPLERKDWSGEERLFSWQEIHNARRKMAIDVEPKKEGELRVESLHSVSSSAYLARSVDLKKRSEVDGLSRVVKSFDCARSPPLDWSYEEKETEEVLHPTVSSLFVPGGELRCL</sequence>
<feature type="region of interest" description="Disordered" evidence="2">
    <location>
        <begin position="44"/>
        <end position="141"/>
    </location>
</feature>
<keyword evidence="4" id="KW-1185">Reference proteome</keyword>
<evidence type="ECO:0000313" key="3">
    <source>
        <dbReference type="EMBL" id="GMS85317.1"/>
    </source>
</evidence>